<organism evidence="2 3">
    <name type="scientific">Stieleria maiorica</name>
    <dbReference type="NCBI Taxonomy" id="2795974"/>
    <lineage>
        <taxon>Bacteria</taxon>
        <taxon>Pseudomonadati</taxon>
        <taxon>Planctomycetota</taxon>
        <taxon>Planctomycetia</taxon>
        <taxon>Pirellulales</taxon>
        <taxon>Pirellulaceae</taxon>
        <taxon>Stieleria</taxon>
    </lineage>
</organism>
<dbReference type="PROSITE" id="PS51257">
    <property type="entry name" value="PROKAR_LIPOPROTEIN"/>
    <property type="match status" value="1"/>
</dbReference>
<reference evidence="2 3" key="1">
    <citation type="submission" date="2019-02" db="EMBL/GenBank/DDBJ databases">
        <title>Planctomycetal bacteria perform biofilm scaping via a novel small molecule.</title>
        <authorList>
            <person name="Jeske O."/>
            <person name="Boedeker C."/>
            <person name="Wiegand S."/>
            <person name="Breitling P."/>
            <person name="Kallscheuer N."/>
            <person name="Jogler M."/>
            <person name="Rohde M."/>
            <person name="Petersen J."/>
            <person name="Medema M.H."/>
            <person name="Surup F."/>
            <person name="Jogler C."/>
        </authorList>
    </citation>
    <scope>NUCLEOTIDE SEQUENCE [LARGE SCALE GENOMIC DNA]</scope>
    <source>
        <strain evidence="2 3">Mal15</strain>
    </source>
</reference>
<feature type="chain" id="PRO_5023072734" evidence="1">
    <location>
        <begin position="21"/>
        <end position="58"/>
    </location>
</feature>
<dbReference type="EMBL" id="CP036264">
    <property type="protein sequence ID" value="QEF96202.1"/>
    <property type="molecule type" value="Genomic_DNA"/>
</dbReference>
<sequence length="58" mass="6026" precursor="true">MTRIARLALWTLLLVSVVPAAVGCSRHTGLSGNSGDIADYLSRNPGSDLGTQVEGGDR</sequence>
<proteinExistence type="predicted"/>
<evidence type="ECO:0000313" key="3">
    <source>
        <dbReference type="Proteomes" id="UP000321353"/>
    </source>
</evidence>
<dbReference type="Proteomes" id="UP000321353">
    <property type="component" value="Chromosome"/>
</dbReference>
<keyword evidence="3" id="KW-1185">Reference proteome</keyword>
<feature type="signal peptide" evidence="1">
    <location>
        <begin position="1"/>
        <end position="20"/>
    </location>
</feature>
<gene>
    <name evidence="2" type="ORF">Mal15_02290</name>
</gene>
<keyword evidence="1" id="KW-0732">Signal</keyword>
<dbReference type="RefSeq" id="WP_167546558.1">
    <property type="nucleotide sequence ID" value="NZ_CP036264.1"/>
</dbReference>
<accession>A0A5B9M5A9</accession>
<evidence type="ECO:0000256" key="1">
    <source>
        <dbReference type="SAM" id="SignalP"/>
    </source>
</evidence>
<dbReference type="AlphaFoldDB" id="A0A5B9M5A9"/>
<evidence type="ECO:0000313" key="2">
    <source>
        <dbReference type="EMBL" id="QEF96202.1"/>
    </source>
</evidence>
<dbReference type="KEGG" id="smam:Mal15_02290"/>
<protein>
    <submittedName>
        <fullName evidence="2">Uncharacterized protein</fullName>
    </submittedName>
</protein>
<name>A0A5B9M5A9_9BACT</name>